<evidence type="ECO:0000256" key="5">
    <source>
        <dbReference type="ARBA" id="ARBA00022989"/>
    </source>
</evidence>
<evidence type="ECO:0000259" key="8">
    <source>
        <dbReference type="PROSITE" id="PS50928"/>
    </source>
</evidence>
<dbReference type="GO" id="GO:0055085">
    <property type="term" value="P:transmembrane transport"/>
    <property type="evidence" value="ECO:0007669"/>
    <property type="project" value="InterPro"/>
</dbReference>
<evidence type="ECO:0000256" key="2">
    <source>
        <dbReference type="ARBA" id="ARBA00022448"/>
    </source>
</evidence>
<keyword evidence="6 7" id="KW-0472">Membrane</keyword>
<sequence>MNPKSRDRRASSVSRTTGRWTRNLWHPSLLPLAAFLMIALPGRWLVAGDPEAQDLIGRLAPPVFLDGTWDRPLGTDGLGRDILSRIVSGALLSLAIGVSAAIFSAAIGISLGLLAGMLGGLVDATATLVSELALAIPTVVVGIVLTATLGQSLPNLLAILVFTGWISYARIVRLQCRQIARSEYVRASYAIGARWPWVMLKHVLPNIQSIAIVLLFQQIAAVMLWEASLTYLGLGLPIERISLGGMIRDGQVQIFDAWWVSFFPGFVIALAVVGFNLAADRMQSVFDPATR</sequence>
<evidence type="ECO:0000313" key="9">
    <source>
        <dbReference type="EMBL" id="CAA9569014.1"/>
    </source>
</evidence>
<keyword evidence="2 7" id="KW-0813">Transport</keyword>
<evidence type="ECO:0000256" key="1">
    <source>
        <dbReference type="ARBA" id="ARBA00004651"/>
    </source>
</evidence>
<feature type="domain" description="ABC transmembrane type-1" evidence="8">
    <location>
        <begin position="90"/>
        <end position="279"/>
    </location>
</feature>
<feature type="transmembrane region" description="Helical" evidence="7">
    <location>
        <begin position="257"/>
        <end position="279"/>
    </location>
</feature>
<accession>A0A6J4VAP5</accession>
<name>A0A6J4VAP5_9BACT</name>
<dbReference type="CDD" id="cd06261">
    <property type="entry name" value="TM_PBP2"/>
    <property type="match status" value="1"/>
</dbReference>
<dbReference type="Gene3D" id="1.10.3720.10">
    <property type="entry name" value="MetI-like"/>
    <property type="match status" value="1"/>
</dbReference>
<evidence type="ECO:0000256" key="6">
    <source>
        <dbReference type="ARBA" id="ARBA00023136"/>
    </source>
</evidence>
<dbReference type="GO" id="GO:0005886">
    <property type="term" value="C:plasma membrane"/>
    <property type="evidence" value="ECO:0007669"/>
    <property type="project" value="UniProtKB-SubCell"/>
</dbReference>
<proteinExistence type="inferred from homology"/>
<dbReference type="PANTHER" id="PTHR43386:SF1">
    <property type="entry name" value="D,D-DIPEPTIDE TRANSPORT SYSTEM PERMEASE PROTEIN DDPC-RELATED"/>
    <property type="match status" value="1"/>
</dbReference>
<keyword evidence="3" id="KW-1003">Cell membrane</keyword>
<dbReference type="InterPro" id="IPR050366">
    <property type="entry name" value="BP-dependent_transpt_permease"/>
</dbReference>
<dbReference type="EMBL" id="CADCWJ010000500">
    <property type="protein sequence ID" value="CAA9569014.1"/>
    <property type="molecule type" value="Genomic_DNA"/>
</dbReference>
<feature type="transmembrane region" description="Helical" evidence="7">
    <location>
        <begin position="90"/>
        <end position="114"/>
    </location>
</feature>
<feature type="transmembrane region" description="Helical" evidence="7">
    <location>
        <begin position="153"/>
        <end position="172"/>
    </location>
</feature>
<dbReference type="InterPro" id="IPR035906">
    <property type="entry name" value="MetI-like_sf"/>
</dbReference>
<dbReference type="PANTHER" id="PTHR43386">
    <property type="entry name" value="OLIGOPEPTIDE TRANSPORT SYSTEM PERMEASE PROTEIN APPC"/>
    <property type="match status" value="1"/>
</dbReference>
<evidence type="ECO:0000256" key="7">
    <source>
        <dbReference type="RuleBase" id="RU363032"/>
    </source>
</evidence>
<comment type="similarity">
    <text evidence="7">Belongs to the binding-protein-dependent transport system permease family.</text>
</comment>
<comment type="subcellular location">
    <subcellularLocation>
        <location evidence="1 7">Cell membrane</location>
        <topology evidence="1 7">Multi-pass membrane protein</topology>
    </subcellularLocation>
</comment>
<keyword evidence="5 7" id="KW-1133">Transmembrane helix</keyword>
<evidence type="ECO:0000256" key="4">
    <source>
        <dbReference type="ARBA" id="ARBA00022692"/>
    </source>
</evidence>
<keyword evidence="4 7" id="KW-0812">Transmembrane</keyword>
<feature type="transmembrane region" description="Helical" evidence="7">
    <location>
        <begin position="126"/>
        <end position="147"/>
    </location>
</feature>
<dbReference type="AlphaFoldDB" id="A0A6J4VAP5"/>
<feature type="transmembrane region" description="Helical" evidence="7">
    <location>
        <begin position="210"/>
        <end position="236"/>
    </location>
</feature>
<dbReference type="SUPFAM" id="SSF161098">
    <property type="entry name" value="MetI-like"/>
    <property type="match status" value="1"/>
</dbReference>
<organism evidence="9">
    <name type="scientific">uncultured Thermomicrobiales bacterium</name>
    <dbReference type="NCBI Taxonomy" id="1645740"/>
    <lineage>
        <taxon>Bacteria</taxon>
        <taxon>Pseudomonadati</taxon>
        <taxon>Thermomicrobiota</taxon>
        <taxon>Thermomicrobia</taxon>
        <taxon>Thermomicrobiales</taxon>
        <taxon>environmental samples</taxon>
    </lineage>
</organism>
<dbReference type="InterPro" id="IPR000515">
    <property type="entry name" value="MetI-like"/>
</dbReference>
<reference evidence="9" key="1">
    <citation type="submission" date="2020-02" db="EMBL/GenBank/DDBJ databases">
        <authorList>
            <person name="Meier V. D."/>
        </authorList>
    </citation>
    <scope>NUCLEOTIDE SEQUENCE</scope>
    <source>
        <strain evidence="9">AVDCRST_MAG87</strain>
    </source>
</reference>
<gene>
    <name evidence="9" type="ORF">AVDCRST_MAG87-2226</name>
</gene>
<dbReference type="Pfam" id="PF00528">
    <property type="entry name" value="BPD_transp_1"/>
    <property type="match status" value="1"/>
</dbReference>
<protein>
    <submittedName>
        <fullName evidence="9">Dipeptide transport system permease protein DppC</fullName>
    </submittedName>
</protein>
<evidence type="ECO:0000256" key="3">
    <source>
        <dbReference type="ARBA" id="ARBA00022475"/>
    </source>
</evidence>
<dbReference type="PROSITE" id="PS50928">
    <property type="entry name" value="ABC_TM1"/>
    <property type="match status" value="1"/>
</dbReference>